<accession>A0ABX8GVP0</accession>
<dbReference type="Proteomes" id="UP000682802">
    <property type="component" value="Chromosome 1"/>
</dbReference>
<keyword evidence="3" id="KW-1185">Reference proteome</keyword>
<evidence type="ECO:0008006" key="4">
    <source>
        <dbReference type="Google" id="ProtNLM"/>
    </source>
</evidence>
<keyword evidence="1" id="KW-0812">Transmembrane</keyword>
<name>A0ABX8GVP0_9BACT</name>
<evidence type="ECO:0000313" key="2">
    <source>
        <dbReference type="EMBL" id="QWG07660.1"/>
    </source>
</evidence>
<evidence type="ECO:0000256" key="1">
    <source>
        <dbReference type="SAM" id="Phobius"/>
    </source>
</evidence>
<organism evidence="2 3">
    <name type="scientific">Flammeovirga kamogawensis</name>
    <dbReference type="NCBI Taxonomy" id="373891"/>
    <lineage>
        <taxon>Bacteria</taxon>
        <taxon>Pseudomonadati</taxon>
        <taxon>Bacteroidota</taxon>
        <taxon>Cytophagia</taxon>
        <taxon>Cytophagales</taxon>
        <taxon>Flammeovirgaceae</taxon>
        <taxon>Flammeovirga</taxon>
    </lineage>
</organism>
<gene>
    <name evidence="2" type="ORF">KM029_01615</name>
</gene>
<feature type="transmembrane region" description="Helical" evidence="1">
    <location>
        <begin position="56"/>
        <end position="78"/>
    </location>
</feature>
<dbReference type="RefSeq" id="WP_144075046.1">
    <property type="nucleotide sequence ID" value="NZ_CP076128.1"/>
</dbReference>
<protein>
    <recommendedName>
        <fullName evidence="4">DUF983 domain-containing protein</fullName>
    </recommendedName>
</protein>
<proteinExistence type="predicted"/>
<keyword evidence="1" id="KW-0472">Membrane</keyword>
<feature type="transmembrane region" description="Helical" evidence="1">
    <location>
        <begin position="84"/>
        <end position="104"/>
    </location>
</feature>
<reference evidence="2 3" key="1">
    <citation type="submission" date="2021-05" db="EMBL/GenBank/DDBJ databases">
        <title>Comparative genomic studies on the polysaccharide-degrading batcterial strains of the Flammeovirga genus.</title>
        <authorList>
            <person name="Zewei F."/>
            <person name="Zheng Z."/>
            <person name="Yu L."/>
            <person name="Ruyue G."/>
            <person name="Yanhong M."/>
            <person name="Yuanyuan C."/>
            <person name="Jingyan G."/>
            <person name="Wenjun H."/>
        </authorList>
    </citation>
    <scope>NUCLEOTIDE SEQUENCE [LARGE SCALE GENOMIC DNA]</scope>
    <source>
        <strain evidence="2 3">YS10</strain>
    </source>
</reference>
<sequence>MSKKKKRQSIKKEVAVCDTFKWQHLFLYGFRLEKSKCPQCKTQPNFSDRQKMFIDLGFGFIFAALFVTLPNILLIFGFDLGQLGAFLIVVIIVLIIRESLIKLWPTKK</sequence>
<evidence type="ECO:0000313" key="3">
    <source>
        <dbReference type="Proteomes" id="UP000682802"/>
    </source>
</evidence>
<dbReference type="EMBL" id="CP076128">
    <property type="protein sequence ID" value="QWG07660.1"/>
    <property type="molecule type" value="Genomic_DNA"/>
</dbReference>
<keyword evidence="1" id="KW-1133">Transmembrane helix</keyword>